<dbReference type="InterPro" id="IPR011652">
    <property type="entry name" value="MORN_2"/>
</dbReference>
<reference evidence="2 3" key="1">
    <citation type="journal article" date="2015" name="PLoS Negl. Trop. Dis.">
        <title>Distribution of Plasmids in Distinct Leptospira Pathogenic Species.</title>
        <authorList>
            <person name="Wang Y."/>
            <person name="Zhuang X."/>
            <person name="Zhong Y."/>
            <person name="Zhang C."/>
            <person name="Zhang Y."/>
            <person name="Zeng L."/>
            <person name="Zhu Y."/>
            <person name="He P."/>
            <person name="Dong K."/>
            <person name="Pal U."/>
            <person name="Guo X."/>
            <person name="Qin J."/>
        </authorList>
    </citation>
    <scope>NUCLEOTIDE SEQUENCE [LARGE SCALE GENOMIC DNA]</scope>
    <source>
        <strain evidence="2 3">56604</strain>
    </source>
</reference>
<accession>A0A0S2IW58</accession>
<dbReference type="Pfam" id="PF07661">
    <property type="entry name" value="MORN_2"/>
    <property type="match status" value="3"/>
</dbReference>
<evidence type="ECO:0008006" key="4">
    <source>
        <dbReference type="Google" id="ProtNLM"/>
    </source>
</evidence>
<keyword evidence="1" id="KW-1133">Transmembrane helix</keyword>
<name>A0A0S2IW58_LEPBO</name>
<feature type="transmembrane region" description="Helical" evidence="1">
    <location>
        <begin position="6"/>
        <end position="24"/>
    </location>
</feature>
<keyword evidence="1" id="KW-0812">Transmembrane</keyword>
<dbReference type="AlphaFoldDB" id="A0A0S2IW58"/>
<evidence type="ECO:0000256" key="1">
    <source>
        <dbReference type="SAM" id="Phobius"/>
    </source>
</evidence>
<keyword evidence="1" id="KW-0472">Membrane</keyword>
<evidence type="ECO:0000313" key="2">
    <source>
        <dbReference type="EMBL" id="ALO27898.1"/>
    </source>
</evidence>
<organism evidence="2">
    <name type="scientific">Leptospira borgpetersenii serovar Ballum</name>
    <dbReference type="NCBI Taxonomy" id="280505"/>
    <lineage>
        <taxon>Bacteria</taxon>
        <taxon>Pseudomonadati</taxon>
        <taxon>Spirochaetota</taxon>
        <taxon>Spirochaetia</taxon>
        <taxon>Leptospirales</taxon>
        <taxon>Leptospiraceae</taxon>
        <taxon>Leptospira</taxon>
    </lineage>
</organism>
<dbReference type="EMBL" id="CP012029">
    <property type="protein sequence ID" value="ALO27898.1"/>
    <property type="molecule type" value="Genomic_DNA"/>
</dbReference>
<evidence type="ECO:0000313" key="3">
    <source>
        <dbReference type="Proteomes" id="UP000058857"/>
    </source>
</evidence>
<protein>
    <recommendedName>
        <fullName evidence="4">MORN repeat protein</fullName>
    </recommendedName>
</protein>
<dbReference type="SUPFAM" id="SSF82185">
    <property type="entry name" value="Histone H3 K4-specific methyltransferase SET7/9 N-terminal domain"/>
    <property type="match status" value="1"/>
</dbReference>
<dbReference type="Proteomes" id="UP000058857">
    <property type="component" value="Chromosome 1"/>
</dbReference>
<gene>
    <name evidence="2" type="ORF">LBBP_03729</name>
</gene>
<dbReference type="PATRIC" id="fig|280505.15.peg.3632"/>
<dbReference type="Gene3D" id="3.90.930.1">
    <property type="match status" value="1"/>
</dbReference>
<proteinExistence type="predicted"/>
<feature type="transmembrane region" description="Helical" evidence="1">
    <location>
        <begin position="44"/>
        <end position="61"/>
    </location>
</feature>
<sequence>MNLRSNFFSVIILSILSSFVAMLFSKRKPAFTTKFVIFPKKKSTSLVVQSLLFFLIVSFVSCIKEPIPANVPAGAKFQKEFNTYVLSESGRRRVYYDNGKIYQDCSIGELGQENGLCKYYSKYDGRVLAQGNFENGVRRGKWIWNFDSGNIYIRQNFGKSSRKPEVMMNGDEGNEEGLYERFYENGQIELKGNYTEGYKNGLWQKYFQDGELEYTGYYKNGLKVRTWFYYYPTHKTEAIEVFDDNGGFISRTTYLPDGTINCKIKKGFDSVCQSLTHFKK</sequence>